<dbReference type="GO" id="GO:0006508">
    <property type="term" value="P:proteolysis"/>
    <property type="evidence" value="ECO:0007669"/>
    <property type="project" value="InterPro"/>
</dbReference>
<feature type="compositionally biased region" description="Low complexity" evidence="2">
    <location>
        <begin position="642"/>
        <end position="661"/>
    </location>
</feature>
<dbReference type="Pfam" id="PF19289">
    <property type="entry name" value="PmbA_TldD_3rd"/>
    <property type="match status" value="1"/>
</dbReference>
<keyword evidence="5" id="KW-1185">Reference proteome</keyword>
<feature type="compositionally biased region" description="Basic and acidic residues" evidence="2">
    <location>
        <begin position="228"/>
        <end position="245"/>
    </location>
</feature>
<dbReference type="SUPFAM" id="SSF111283">
    <property type="entry name" value="Putative modulator of DNA gyrase, PmbA/TldD"/>
    <property type="match status" value="1"/>
</dbReference>
<reference evidence="4" key="1">
    <citation type="submission" date="2022-11" db="EMBL/GenBank/DDBJ databases">
        <title>Minimal conservation of predation-associated metabolite biosynthetic gene clusters underscores biosynthetic potential of Myxococcota including descriptions for ten novel species: Archangium lansinium sp. nov., Myxococcus landrumus sp. nov., Nannocystis bai.</title>
        <authorList>
            <person name="Ahearne A."/>
            <person name="Stevens C."/>
            <person name="Phillips K."/>
        </authorList>
    </citation>
    <scope>NUCLEOTIDE SEQUENCE</scope>
    <source>
        <strain evidence="4">Na p29</strain>
    </source>
</reference>
<dbReference type="GO" id="GO:0005829">
    <property type="term" value="C:cytosol"/>
    <property type="evidence" value="ECO:0007669"/>
    <property type="project" value="TreeGrafter"/>
</dbReference>
<evidence type="ECO:0000256" key="2">
    <source>
        <dbReference type="SAM" id="MobiDB-lite"/>
    </source>
</evidence>
<dbReference type="PANTHER" id="PTHR30624">
    <property type="entry name" value="UNCHARACTERIZED PROTEIN TLDD AND PMBA"/>
    <property type="match status" value="1"/>
</dbReference>
<dbReference type="AlphaFoldDB" id="A0A9X3EV36"/>
<evidence type="ECO:0000256" key="1">
    <source>
        <dbReference type="ARBA" id="ARBA00005836"/>
    </source>
</evidence>
<evidence type="ECO:0000313" key="5">
    <source>
        <dbReference type="Proteomes" id="UP001150924"/>
    </source>
</evidence>
<dbReference type="InterPro" id="IPR045569">
    <property type="entry name" value="Metalloprtase-TldD/E_C"/>
</dbReference>
<organism evidence="4 5">
    <name type="scientific">Nannocystis pusilla</name>
    <dbReference type="NCBI Taxonomy" id="889268"/>
    <lineage>
        <taxon>Bacteria</taxon>
        <taxon>Pseudomonadati</taxon>
        <taxon>Myxococcota</taxon>
        <taxon>Polyangia</taxon>
        <taxon>Nannocystales</taxon>
        <taxon>Nannocystaceae</taxon>
        <taxon>Nannocystis</taxon>
    </lineage>
</organism>
<dbReference type="Proteomes" id="UP001150924">
    <property type="component" value="Unassembled WGS sequence"/>
</dbReference>
<comment type="caution">
    <text evidence="4">The sequence shown here is derived from an EMBL/GenBank/DDBJ whole genome shotgun (WGS) entry which is preliminary data.</text>
</comment>
<name>A0A9X3EV36_9BACT</name>
<dbReference type="RefSeq" id="WP_267773785.1">
    <property type="nucleotide sequence ID" value="NZ_JAPNKE010000002.1"/>
</dbReference>
<proteinExistence type="inferred from homology"/>
<dbReference type="InterPro" id="IPR051463">
    <property type="entry name" value="Peptidase_U62_metallo"/>
</dbReference>
<feature type="region of interest" description="Disordered" evidence="2">
    <location>
        <begin position="223"/>
        <end position="250"/>
    </location>
</feature>
<evidence type="ECO:0000259" key="3">
    <source>
        <dbReference type="Pfam" id="PF19289"/>
    </source>
</evidence>
<comment type="similarity">
    <text evidence="1">Belongs to the peptidase U62 family.</text>
</comment>
<sequence>MSARPAATPAHSRASRDTASAAPIACEAIAPADAPVQAARRRTSPWLVALAAGLALASCRPRNAATSPTPDAWVAGSDAAREHAITRTRAPVGLPEPVLDFLAQETLKNLAQLQGEGAEVPAYFLAYDLIARDHLWLEAQNGQIVRNRKDSDRTVDVDVRVGSRQLDNSHPGDANYGPGNGLGSGMFVSVQNDPLALSQALWQFTELQYKDALAAFSAAESAEQLKSQTEDKPPSPDFSEEKPNIHAEPPVSLDLAAVGKQWEPRLREISAALADDPHVLESQVVFLAWVDNRAYVNSENTRIQGSQVRLRLMLQAKAQADDGMTLDRFESFEAQAPEQLPAQSVLLATAKRLRDEVLALRVAPLAEPYAGPAVLAGRAAGVFFHEIFGHRLEGHRQKDDLEGQTFANMIGKRVLPVFLDMVDDPTAETLGGVPLSGHYHVDDEGVPAERVVLVERGKLRTFLLGRSPVLPFTKSNGHGRRERGYQAVARQGNLIVTSRKTIPDKDLRRALIDEVKRQNKPYGLWFSDIQGGYTITERSGPQAFKVMPLLVYRIWADGRPDELVRGVDIVGTPIAAFETITATGDTPGIFNGMCGAESGDVPVSAVSPSLLLRNLEVERASHERGKPPLLPPPPVGGKADPKSMSPAPAAAAPRKAVNAADNGRKDMSSAPAPRRSR</sequence>
<gene>
    <name evidence="4" type="ORF">OV079_35165</name>
</gene>
<feature type="region of interest" description="Disordered" evidence="2">
    <location>
        <begin position="618"/>
        <end position="677"/>
    </location>
</feature>
<dbReference type="InterPro" id="IPR036059">
    <property type="entry name" value="TldD/PmbA_sf"/>
</dbReference>
<dbReference type="EMBL" id="JAPNKE010000002">
    <property type="protein sequence ID" value="MCY1010717.1"/>
    <property type="molecule type" value="Genomic_DNA"/>
</dbReference>
<dbReference type="GO" id="GO:0008237">
    <property type="term" value="F:metallopeptidase activity"/>
    <property type="evidence" value="ECO:0007669"/>
    <property type="project" value="InterPro"/>
</dbReference>
<protein>
    <submittedName>
        <fullName evidence="4">Metallopeptidase TldD-related protein</fullName>
    </submittedName>
</protein>
<dbReference type="PANTHER" id="PTHR30624:SF0">
    <property type="entry name" value="METALLOPROTEASE SLR0863"/>
    <property type="match status" value="1"/>
</dbReference>
<feature type="domain" description="Metalloprotease TldD/E C-terminal" evidence="3">
    <location>
        <begin position="372"/>
        <end position="618"/>
    </location>
</feature>
<evidence type="ECO:0000313" key="4">
    <source>
        <dbReference type="EMBL" id="MCY1010717.1"/>
    </source>
</evidence>
<accession>A0A9X3EV36</accession>